<proteinExistence type="predicted"/>
<organism evidence="1">
    <name type="scientific">Anguilla anguilla</name>
    <name type="common">European freshwater eel</name>
    <name type="synonym">Muraena anguilla</name>
    <dbReference type="NCBI Taxonomy" id="7936"/>
    <lineage>
        <taxon>Eukaryota</taxon>
        <taxon>Metazoa</taxon>
        <taxon>Chordata</taxon>
        <taxon>Craniata</taxon>
        <taxon>Vertebrata</taxon>
        <taxon>Euteleostomi</taxon>
        <taxon>Actinopterygii</taxon>
        <taxon>Neopterygii</taxon>
        <taxon>Teleostei</taxon>
        <taxon>Anguilliformes</taxon>
        <taxon>Anguillidae</taxon>
        <taxon>Anguilla</taxon>
    </lineage>
</organism>
<accession>A0A0E9W9S3</accession>
<evidence type="ECO:0000313" key="1">
    <source>
        <dbReference type="EMBL" id="JAH86300.1"/>
    </source>
</evidence>
<protein>
    <submittedName>
        <fullName evidence="1">Uncharacterized protein</fullName>
    </submittedName>
</protein>
<dbReference type="AlphaFoldDB" id="A0A0E9W9S3"/>
<reference evidence="1" key="1">
    <citation type="submission" date="2014-11" db="EMBL/GenBank/DDBJ databases">
        <authorList>
            <person name="Amaro Gonzalez C."/>
        </authorList>
    </citation>
    <scope>NUCLEOTIDE SEQUENCE</scope>
</reference>
<name>A0A0E9W9S3_ANGAN</name>
<reference evidence="1" key="2">
    <citation type="journal article" date="2015" name="Fish Shellfish Immunol.">
        <title>Early steps in the European eel (Anguilla anguilla)-Vibrio vulnificus interaction in the gills: Role of the RtxA13 toxin.</title>
        <authorList>
            <person name="Callol A."/>
            <person name="Pajuelo D."/>
            <person name="Ebbesson L."/>
            <person name="Teles M."/>
            <person name="MacKenzie S."/>
            <person name="Amaro C."/>
        </authorList>
    </citation>
    <scope>NUCLEOTIDE SEQUENCE</scope>
</reference>
<dbReference type="EMBL" id="GBXM01022277">
    <property type="protein sequence ID" value="JAH86300.1"/>
    <property type="molecule type" value="Transcribed_RNA"/>
</dbReference>
<sequence length="29" mass="3267">MTGKNVTRTLHVKIELIRGLWGSDNAQNN</sequence>